<protein>
    <submittedName>
        <fullName evidence="1">Uncharacterized protein</fullName>
    </submittedName>
</protein>
<dbReference type="Proteomes" id="UP001521116">
    <property type="component" value="Unassembled WGS sequence"/>
</dbReference>
<sequence>MGADGSWTSNGDACANTEMRYEWAIPYDLNVTNADDRYVFVVQNETTVISGKPKTETKRAINDTFDREDFVKRAYNGEYEPIGSDHPDWEKYTVNNTSIWHGKEEDYYGRTIRWHEEWMGIYAGIDIADWNDTIHVRNPTKLIFNATFPIDFTNNHLITSRNDSNSGTDLEDRYLEGICNAFRNCADQVTMLPAGTTMNTLITYAVNAYVAANNGGTRVWNYVRENPRAIAFHAYTQGASVVTGVISAALYDTWKGSGTESQHQDLEKCSTAGTEAGTEAGTLAAMVTHTTTTTETITSIQTILQTMTATQYTAAFQITPGTCMTCYAGECAAPDTKKMKAKRVVNVSGRKAEWHA</sequence>
<dbReference type="EMBL" id="JAJVDC020000084">
    <property type="protein sequence ID" value="KAL1626352.1"/>
    <property type="molecule type" value="Genomic_DNA"/>
</dbReference>
<evidence type="ECO:0000313" key="2">
    <source>
        <dbReference type="Proteomes" id="UP001521116"/>
    </source>
</evidence>
<proteinExistence type="predicted"/>
<reference evidence="1 2" key="1">
    <citation type="submission" date="2024-02" db="EMBL/GenBank/DDBJ databases">
        <title>De novo assembly and annotation of 12 fungi associated with fruit tree decline syndrome in Ontario, Canada.</title>
        <authorList>
            <person name="Sulman M."/>
            <person name="Ellouze W."/>
            <person name="Ilyukhin E."/>
        </authorList>
    </citation>
    <scope>NUCLEOTIDE SEQUENCE [LARGE SCALE GENOMIC DNA]</scope>
    <source>
        <strain evidence="1 2">M1-105</strain>
    </source>
</reference>
<keyword evidence="2" id="KW-1185">Reference proteome</keyword>
<accession>A0ABR3SPI2</accession>
<name>A0ABR3SPI2_9PEZI</name>
<gene>
    <name evidence="1" type="ORF">SLS56_006936</name>
</gene>
<evidence type="ECO:0000313" key="1">
    <source>
        <dbReference type="EMBL" id="KAL1626352.1"/>
    </source>
</evidence>
<organism evidence="1 2">
    <name type="scientific">Neofusicoccum ribis</name>
    <dbReference type="NCBI Taxonomy" id="45134"/>
    <lineage>
        <taxon>Eukaryota</taxon>
        <taxon>Fungi</taxon>
        <taxon>Dikarya</taxon>
        <taxon>Ascomycota</taxon>
        <taxon>Pezizomycotina</taxon>
        <taxon>Dothideomycetes</taxon>
        <taxon>Dothideomycetes incertae sedis</taxon>
        <taxon>Botryosphaeriales</taxon>
        <taxon>Botryosphaeriaceae</taxon>
        <taxon>Neofusicoccum</taxon>
    </lineage>
</organism>
<comment type="caution">
    <text evidence="1">The sequence shown here is derived from an EMBL/GenBank/DDBJ whole genome shotgun (WGS) entry which is preliminary data.</text>
</comment>